<keyword evidence="5" id="KW-1015">Disulfide bond</keyword>
<feature type="domain" description="Thioredoxin-like fold" evidence="9">
    <location>
        <begin position="118"/>
        <end position="240"/>
    </location>
</feature>
<evidence type="ECO:0000256" key="5">
    <source>
        <dbReference type="ARBA" id="ARBA00023157"/>
    </source>
</evidence>
<evidence type="ECO:0000256" key="7">
    <source>
        <dbReference type="RuleBase" id="RU364038"/>
    </source>
</evidence>
<dbReference type="KEGG" id="ovb:NB640_06380"/>
<dbReference type="Gene3D" id="3.10.450.70">
    <property type="entry name" value="Disulphide bond isomerase, DsbC/G, N-terminal"/>
    <property type="match status" value="1"/>
</dbReference>
<dbReference type="AlphaFoldDB" id="A0A9E9P4G7"/>
<dbReference type="SUPFAM" id="SSF52833">
    <property type="entry name" value="Thioredoxin-like"/>
    <property type="match status" value="1"/>
</dbReference>
<dbReference type="InterPro" id="IPR017937">
    <property type="entry name" value="Thioredoxin_CS"/>
</dbReference>
<dbReference type="PANTHER" id="PTHR35272:SF3">
    <property type="entry name" value="THIOL:DISULFIDE INTERCHANGE PROTEIN DSBC"/>
    <property type="match status" value="1"/>
</dbReference>
<feature type="chain" id="PRO_5039758942" description="Thiol:disulfide interchange protein" evidence="7">
    <location>
        <begin position="30"/>
        <end position="244"/>
    </location>
</feature>
<evidence type="ECO:0000313" key="11">
    <source>
        <dbReference type="Proteomes" id="UP001156215"/>
    </source>
</evidence>
<dbReference type="Gene3D" id="3.40.30.10">
    <property type="entry name" value="Glutaredoxin"/>
    <property type="match status" value="1"/>
</dbReference>
<evidence type="ECO:0000259" key="8">
    <source>
        <dbReference type="Pfam" id="PF10411"/>
    </source>
</evidence>
<name>A0A9E9P4G7_9BURK</name>
<dbReference type="InterPro" id="IPR036249">
    <property type="entry name" value="Thioredoxin-like_sf"/>
</dbReference>
<comment type="similarity">
    <text evidence="2 7">Belongs to the thioredoxin family. DsbC subfamily.</text>
</comment>
<dbReference type="InterPro" id="IPR033954">
    <property type="entry name" value="DiS-bond_Isoase_DsbC/G"/>
</dbReference>
<dbReference type="InterPro" id="IPR012336">
    <property type="entry name" value="Thioredoxin-like_fold"/>
</dbReference>
<keyword evidence="4 7" id="KW-0574">Periplasm</keyword>
<keyword evidence="11" id="KW-1185">Reference proteome</keyword>
<dbReference type="Pfam" id="PF13098">
    <property type="entry name" value="Thioredoxin_2"/>
    <property type="match status" value="1"/>
</dbReference>
<evidence type="ECO:0000256" key="2">
    <source>
        <dbReference type="ARBA" id="ARBA00009813"/>
    </source>
</evidence>
<dbReference type="RefSeq" id="WP_269310358.1">
    <property type="nucleotide sequence ID" value="NZ_CP098242.1"/>
</dbReference>
<dbReference type="PROSITE" id="PS00194">
    <property type="entry name" value="THIOREDOXIN_1"/>
    <property type="match status" value="1"/>
</dbReference>
<organism evidence="10 11">
    <name type="scientific">Oxalobacter vibrioformis</name>
    <dbReference type="NCBI Taxonomy" id="933080"/>
    <lineage>
        <taxon>Bacteria</taxon>
        <taxon>Pseudomonadati</taxon>
        <taxon>Pseudomonadota</taxon>
        <taxon>Betaproteobacteria</taxon>
        <taxon>Burkholderiales</taxon>
        <taxon>Oxalobacteraceae</taxon>
        <taxon>Oxalobacter</taxon>
    </lineage>
</organism>
<dbReference type="EMBL" id="CP098242">
    <property type="protein sequence ID" value="WAW11250.1"/>
    <property type="molecule type" value="Genomic_DNA"/>
</dbReference>
<evidence type="ECO:0000313" key="10">
    <source>
        <dbReference type="EMBL" id="WAW11250.1"/>
    </source>
</evidence>
<evidence type="ECO:0000259" key="9">
    <source>
        <dbReference type="Pfam" id="PF13098"/>
    </source>
</evidence>
<dbReference type="InterPro" id="IPR009094">
    <property type="entry name" value="DiS-bond_isomerase_DsbC/G_N_sf"/>
</dbReference>
<keyword evidence="3 7" id="KW-0732">Signal</keyword>
<feature type="domain" description="Disulphide bond isomerase DsbC/G N-terminal" evidence="8">
    <location>
        <begin position="26"/>
        <end position="94"/>
    </location>
</feature>
<feature type="signal peptide" evidence="7">
    <location>
        <begin position="1"/>
        <end position="29"/>
    </location>
</feature>
<evidence type="ECO:0000256" key="3">
    <source>
        <dbReference type="ARBA" id="ARBA00022729"/>
    </source>
</evidence>
<dbReference type="Pfam" id="PF10411">
    <property type="entry name" value="DsbC_N"/>
    <property type="match status" value="1"/>
</dbReference>
<keyword evidence="6 7" id="KW-0676">Redox-active center</keyword>
<dbReference type="GO" id="GO:0042597">
    <property type="term" value="C:periplasmic space"/>
    <property type="evidence" value="ECO:0007669"/>
    <property type="project" value="UniProtKB-SubCell"/>
</dbReference>
<sequence length="244" mass="27436">MNFLTTKIKCLALSAGLFSILFCAVNASAQESLIKKRIQERVVQGENITSIKKTPFSGLYEVQVGNKIVYTDSKARYLFIGRIIDIETRQDYTQDRIEEVSKIRFSDLPLEKAIKKVNGKGERVIAVFSDPNCGYCKRLESMLKGVDNLTVYVFPLNILSEKSRTISRNVWCSTNRTAAWNAWMIDGTPPDEASSNCVYSDEEILLLARQYEITGTPVIFFKDGSRITGMPSAEDFTDALSAIR</sequence>
<evidence type="ECO:0000256" key="4">
    <source>
        <dbReference type="ARBA" id="ARBA00022764"/>
    </source>
</evidence>
<gene>
    <name evidence="10" type="ORF">NB640_06380</name>
</gene>
<evidence type="ECO:0000256" key="6">
    <source>
        <dbReference type="ARBA" id="ARBA00023284"/>
    </source>
</evidence>
<reference evidence="10" key="1">
    <citation type="journal article" date="2022" name="Front. Microbiol.">
        <title>New perspectives on an old grouping: The genomic and phenotypic variability of Oxalobacter formigenes and the implications for calcium oxalate stone prevention.</title>
        <authorList>
            <person name="Chmiel J.A."/>
            <person name="Carr C."/>
            <person name="Stuivenberg G.A."/>
            <person name="Venema R."/>
            <person name="Chanyi R.M."/>
            <person name="Al K.F."/>
            <person name="Giguere D."/>
            <person name="Say H."/>
            <person name="Akouris P.P."/>
            <person name="Dominguez Romero S.A."/>
            <person name="Kwong A."/>
            <person name="Tai V."/>
            <person name="Koval S.F."/>
            <person name="Razvi H."/>
            <person name="Bjazevic J."/>
            <person name="Burton J.P."/>
        </authorList>
    </citation>
    <scope>NUCLEOTIDE SEQUENCE</scope>
    <source>
        <strain evidence="10">WoOx3</strain>
    </source>
</reference>
<comment type="subcellular location">
    <subcellularLocation>
        <location evidence="1 7">Periplasm</location>
    </subcellularLocation>
</comment>
<dbReference type="Proteomes" id="UP001156215">
    <property type="component" value="Chromosome"/>
</dbReference>
<proteinExistence type="inferred from homology"/>
<evidence type="ECO:0000256" key="1">
    <source>
        <dbReference type="ARBA" id="ARBA00004418"/>
    </source>
</evidence>
<protein>
    <recommendedName>
        <fullName evidence="7">Thiol:disulfide interchange protein</fullName>
    </recommendedName>
</protein>
<accession>A0A9E9P4G7</accession>
<dbReference type="InterPro" id="IPR051470">
    <property type="entry name" value="Thiol:disulfide_interchange"/>
</dbReference>
<dbReference type="InterPro" id="IPR018950">
    <property type="entry name" value="DiS-bond_isomerase_DsbC/G_N"/>
</dbReference>
<dbReference type="SUPFAM" id="SSF54423">
    <property type="entry name" value="DsbC/DsbG N-terminal domain-like"/>
    <property type="match status" value="1"/>
</dbReference>
<dbReference type="CDD" id="cd03020">
    <property type="entry name" value="DsbA_DsbC_DsbG"/>
    <property type="match status" value="1"/>
</dbReference>
<comment type="function">
    <text evidence="7">Required for disulfide bond formation in some periplasmic proteins. Acts by transferring its disulfide bond to other proteins and is reduced in the process.</text>
</comment>
<dbReference type="PANTHER" id="PTHR35272">
    <property type="entry name" value="THIOL:DISULFIDE INTERCHANGE PROTEIN DSBC-RELATED"/>
    <property type="match status" value="1"/>
</dbReference>